<dbReference type="PANTHER" id="PTHR39419:SF1">
    <property type="entry name" value="SLL0814 PROTEIN"/>
    <property type="match status" value="1"/>
</dbReference>
<organism evidence="2 3">
    <name type="scientific">Pullulanibacillus camelliae</name>
    <dbReference type="NCBI Taxonomy" id="1707096"/>
    <lineage>
        <taxon>Bacteria</taxon>
        <taxon>Bacillati</taxon>
        <taxon>Bacillota</taxon>
        <taxon>Bacilli</taxon>
        <taxon>Bacillales</taxon>
        <taxon>Sporolactobacillaceae</taxon>
        <taxon>Pullulanibacillus</taxon>
    </lineage>
</organism>
<feature type="transmembrane region" description="Helical" evidence="1">
    <location>
        <begin position="226"/>
        <end position="249"/>
    </location>
</feature>
<feature type="transmembrane region" description="Helical" evidence="1">
    <location>
        <begin position="255"/>
        <end position="279"/>
    </location>
</feature>
<dbReference type="RefSeq" id="WP_188690693.1">
    <property type="nucleotide sequence ID" value="NZ_BMIR01000004.1"/>
</dbReference>
<reference evidence="2" key="1">
    <citation type="journal article" date="2014" name="Int. J. Syst. Evol. Microbiol.">
        <title>Complete genome sequence of Corynebacterium casei LMG S-19264T (=DSM 44701T), isolated from a smear-ripened cheese.</title>
        <authorList>
            <consortium name="US DOE Joint Genome Institute (JGI-PGF)"/>
            <person name="Walter F."/>
            <person name="Albersmeier A."/>
            <person name="Kalinowski J."/>
            <person name="Ruckert C."/>
        </authorList>
    </citation>
    <scope>NUCLEOTIDE SEQUENCE</scope>
    <source>
        <strain evidence="2">CGMCC 1.15371</strain>
    </source>
</reference>
<feature type="transmembrane region" description="Helical" evidence="1">
    <location>
        <begin position="74"/>
        <end position="98"/>
    </location>
</feature>
<dbReference type="InterPro" id="IPR007354">
    <property type="entry name" value="CruF-like"/>
</dbReference>
<name>A0A8J2VS17_9BACL</name>
<dbReference type="EMBL" id="BMIR01000004">
    <property type="protein sequence ID" value="GGE34986.1"/>
    <property type="molecule type" value="Genomic_DNA"/>
</dbReference>
<reference evidence="2" key="2">
    <citation type="submission" date="2020-09" db="EMBL/GenBank/DDBJ databases">
        <authorList>
            <person name="Sun Q."/>
            <person name="Zhou Y."/>
        </authorList>
    </citation>
    <scope>NUCLEOTIDE SEQUENCE</scope>
    <source>
        <strain evidence="2">CGMCC 1.15371</strain>
    </source>
</reference>
<evidence type="ECO:0000313" key="3">
    <source>
        <dbReference type="Proteomes" id="UP000628775"/>
    </source>
</evidence>
<evidence type="ECO:0000313" key="2">
    <source>
        <dbReference type="EMBL" id="GGE34986.1"/>
    </source>
</evidence>
<gene>
    <name evidence="2" type="ORF">GCM10011391_12080</name>
</gene>
<dbReference type="Proteomes" id="UP000628775">
    <property type="component" value="Unassembled WGS sequence"/>
</dbReference>
<accession>A0A8J2VS17</accession>
<feature type="transmembrane region" description="Helical" evidence="1">
    <location>
        <begin position="193"/>
        <end position="214"/>
    </location>
</feature>
<keyword evidence="1" id="KW-1133">Transmembrane helix</keyword>
<evidence type="ECO:0000256" key="1">
    <source>
        <dbReference type="SAM" id="Phobius"/>
    </source>
</evidence>
<keyword evidence="3" id="KW-1185">Reference proteome</keyword>
<keyword evidence="1" id="KW-0472">Membrane</keyword>
<feature type="transmembrane region" description="Helical" evidence="1">
    <location>
        <begin position="143"/>
        <end position="162"/>
    </location>
</feature>
<feature type="transmembrane region" description="Helical" evidence="1">
    <location>
        <begin position="110"/>
        <end position="131"/>
    </location>
</feature>
<evidence type="ECO:0008006" key="4">
    <source>
        <dbReference type="Google" id="ProtNLM"/>
    </source>
</evidence>
<dbReference type="Pfam" id="PF04240">
    <property type="entry name" value="Caroten_synth"/>
    <property type="match status" value="1"/>
</dbReference>
<feature type="transmembrane region" description="Helical" evidence="1">
    <location>
        <begin position="21"/>
        <end position="37"/>
    </location>
</feature>
<comment type="caution">
    <text evidence="2">The sequence shown here is derived from an EMBL/GenBank/DDBJ whole genome shotgun (WGS) entry which is preliminary data.</text>
</comment>
<keyword evidence="1" id="KW-0812">Transmembrane</keyword>
<dbReference type="AlphaFoldDB" id="A0A8J2VS17"/>
<sequence length="306" mass="34774">MSNTAAHTMHQNSPGRFTYSPLRWAIIVLFIICSIATDFIPGLTGMVFSLISTLSVFALAILHGKERYGFKSIIIFLIMTWVISNGLEGLSIQTGFPFGHYYYTVQSFNIWHVPFIIMPAYFGMGYMAWTLSQVLNGQFGRKLKGIYLFLVPFVASFIMVMWDVVMDPIQSTINKSWIWRNGGHYFGVPISNYLGWFFVVYVFFQLFALYLSKFDKSESALHKGKAFWFEAVAVYGLQSLSLLLTALVLHGHRDIYSSMGLVNIFTMVFVTLISLITIANHPSLSASQRQEDAQYQGNSETQRRTS</sequence>
<dbReference type="PANTHER" id="PTHR39419">
    <property type="entry name" value="SLL0814 PROTEIN"/>
    <property type="match status" value="1"/>
</dbReference>
<feature type="transmembrane region" description="Helical" evidence="1">
    <location>
        <begin position="43"/>
        <end position="62"/>
    </location>
</feature>
<protein>
    <recommendedName>
        <fullName evidence="4">Carotenoid biosynthesis protein</fullName>
    </recommendedName>
</protein>
<proteinExistence type="predicted"/>